<gene>
    <name evidence="3" type="ORF">H8S08_10370</name>
</gene>
<evidence type="ECO:0000313" key="3">
    <source>
        <dbReference type="EMBL" id="MBC5617416.1"/>
    </source>
</evidence>
<dbReference type="GO" id="GO:0016301">
    <property type="term" value="F:kinase activity"/>
    <property type="evidence" value="ECO:0007669"/>
    <property type="project" value="UniProtKB-KW"/>
</dbReference>
<keyword evidence="2" id="KW-0808">Transferase</keyword>
<dbReference type="Gene3D" id="3.30.200.20">
    <property type="entry name" value="Phosphorylase Kinase, domain 1"/>
    <property type="match status" value="1"/>
</dbReference>
<reference evidence="3 4" key="1">
    <citation type="submission" date="2020-08" db="EMBL/GenBank/DDBJ databases">
        <title>Genome public.</title>
        <authorList>
            <person name="Liu C."/>
            <person name="Sun Q."/>
        </authorList>
    </citation>
    <scope>NUCLEOTIDE SEQUENCE [LARGE SCALE GENOMIC DNA]</scope>
    <source>
        <strain evidence="3 4">New-7</strain>
    </source>
</reference>
<proteinExistence type="inferred from homology"/>
<dbReference type="EMBL" id="JACOOK010000006">
    <property type="protein sequence ID" value="MBC5617416.1"/>
    <property type="molecule type" value="Genomic_DNA"/>
</dbReference>
<comment type="caution">
    <text evidence="3">The sequence shown here is derived from an EMBL/GenBank/DDBJ whole genome shotgun (WGS) entry which is preliminary data.</text>
</comment>
<dbReference type="PANTHER" id="PTHR12149:SF8">
    <property type="entry name" value="PROTEIN-RIBULOSAMINE 3-KINASE"/>
    <property type="match status" value="1"/>
</dbReference>
<dbReference type="SUPFAM" id="SSF56112">
    <property type="entry name" value="Protein kinase-like (PK-like)"/>
    <property type="match status" value="1"/>
</dbReference>
<dbReference type="Proteomes" id="UP000636891">
    <property type="component" value="Unassembled WGS sequence"/>
</dbReference>
<dbReference type="PIRSF" id="PIRSF006221">
    <property type="entry name" value="Ketosamine-3-kinase"/>
    <property type="match status" value="1"/>
</dbReference>
<evidence type="ECO:0000256" key="1">
    <source>
        <dbReference type="ARBA" id="ARBA00009460"/>
    </source>
</evidence>
<comment type="similarity">
    <text evidence="1 2">Belongs to the fructosamine kinase family.</text>
</comment>
<keyword evidence="4" id="KW-1185">Reference proteome</keyword>
<sequence length="282" mass="32075">MNTNLKTVLETAIGDPITSAVSGTGKIRTKSGAEYFLKSGAPSESYVCEAEGLKELSETGIFRTPKVLSVGTDHLLTEYVPNSAGGNDFFEDFGRRLARLHRRRTAYFGFRRNNYIGLNPQINLPHGAERSNWTAFYLNKRLRYQYELAERNGYATTGLRRNFARLESKIADILQGCEEPPCLLHGDLWAGNFLCDAVSGEVVLIDPAVYYGHREADLAMTRLFGGFPPAFYRAYEQEYPLKPRWEYREGIYRLYHLLNHLNLFGSSYLPEANRILEKYASD</sequence>
<name>A0ABR7CP27_9BACT</name>
<dbReference type="RefSeq" id="WP_101570520.1">
    <property type="nucleotide sequence ID" value="NZ_JACOOK010000006.1"/>
</dbReference>
<keyword evidence="2 3" id="KW-0418">Kinase</keyword>
<dbReference type="InterPro" id="IPR011009">
    <property type="entry name" value="Kinase-like_dom_sf"/>
</dbReference>
<evidence type="ECO:0000256" key="2">
    <source>
        <dbReference type="PIRNR" id="PIRNR006221"/>
    </source>
</evidence>
<organism evidence="3 4">
    <name type="scientific">Alistipes hominis</name>
    <dbReference type="NCBI Taxonomy" id="2763015"/>
    <lineage>
        <taxon>Bacteria</taxon>
        <taxon>Pseudomonadati</taxon>
        <taxon>Bacteroidota</taxon>
        <taxon>Bacteroidia</taxon>
        <taxon>Bacteroidales</taxon>
        <taxon>Rikenellaceae</taxon>
        <taxon>Alistipes</taxon>
    </lineage>
</organism>
<dbReference type="Gene3D" id="3.90.1200.10">
    <property type="match status" value="1"/>
</dbReference>
<protein>
    <submittedName>
        <fullName evidence="3">Fructosamine kinase family protein</fullName>
    </submittedName>
</protein>
<dbReference type="InterPro" id="IPR016477">
    <property type="entry name" value="Fructo-/Ketosamine-3-kinase"/>
</dbReference>
<evidence type="ECO:0000313" key="4">
    <source>
        <dbReference type="Proteomes" id="UP000636891"/>
    </source>
</evidence>
<dbReference type="Pfam" id="PF03881">
    <property type="entry name" value="Fructosamin_kin"/>
    <property type="match status" value="1"/>
</dbReference>
<dbReference type="PANTHER" id="PTHR12149">
    <property type="entry name" value="FRUCTOSAMINE 3 KINASE-RELATED PROTEIN"/>
    <property type="match status" value="1"/>
</dbReference>
<accession>A0ABR7CP27</accession>